<organism evidence="1 2">
    <name type="scientific">Teichococcus deserti</name>
    <dbReference type="NCBI Taxonomy" id="1817963"/>
    <lineage>
        <taxon>Bacteria</taxon>
        <taxon>Pseudomonadati</taxon>
        <taxon>Pseudomonadota</taxon>
        <taxon>Alphaproteobacteria</taxon>
        <taxon>Acetobacterales</taxon>
        <taxon>Roseomonadaceae</taxon>
        <taxon>Roseomonas</taxon>
    </lineage>
</organism>
<name>A0A1V2H5V8_9PROT</name>
<dbReference type="AlphaFoldDB" id="A0A1V2H5V8"/>
<dbReference type="Proteomes" id="UP000188879">
    <property type="component" value="Unassembled WGS sequence"/>
</dbReference>
<dbReference type="OrthoDB" id="6388191at2"/>
<evidence type="ECO:0000313" key="1">
    <source>
        <dbReference type="EMBL" id="ONG56973.1"/>
    </source>
</evidence>
<comment type="caution">
    <text evidence="1">The sequence shown here is derived from an EMBL/GenBank/DDBJ whole genome shotgun (WGS) entry which is preliminary data.</text>
</comment>
<accession>A0A1V2H5V8</accession>
<sequence length="337" mass="38038">MPSLDILANDAFKPIPLTRAARRLPYQPQYLGGLNLFEVDRVRTDRVALRRLNGKISLIPTTERGGDPVIGQSDEGAEAYLRTPRLAKRQRKQAHELQNLRSFENPDEFVAVQDEITRIQTSQRQDMELTHEFHRLGAIQGKLIDADGTSVLANFYTLFGVAEPALIDFELDDAATDVRGKCVAVVRQMRTKAMGAILPSTRIYAMAGDNFFDALVAHPKVVDTYRYQEGARLRENTAFTTLEFGGITWVNYRGTDDGSTVAINTDQARFFPVGAPGVFGVVYSPFEAEEFVNTPGEDIYSIIVRDQERGFWFQPEIYSYPLHYCTMPELLLRAKKF</sequence>
<evidence type="ECO:0008006" key="3">
    <source>
        <dbReference type="Google" id="ProtNLM"/>
    </source>
</evidence>
<keyword evidence="2" id="KW-1185">Reference proteome</keyword>
<evidence type="ECO:0000313" key="2">
    <source>
        <dbReference type="Proteomes" id="UP000188879"/>
    </source>
</evidence>
<protein>
    <recommendedName>
        <fullName evidence="3">Major capsid protein E</fullName>
    </recommendedName>
</protein>
<reference evidence="1 2" key="1">
    <citation type="submission" date="2016-10" db="EMBL/GenBank/DDBJ databases">
        <title>Draft Genome sequence of Roseomonas sp. strain M3.</title>
        <authorList>
            <person name="Subhash Y."/>
            <person name="Lee S."/>
        </authorList>
    </citation>
    <scope>NUCLEOTIDE SEQUENCE [LARGE SCALE GENOMIC DNA]</scope>
    <source>
        <strain evidence="1 2">M3</strain>
    </source>
</reference>
<dbReference type="RefSeq" id="WP_076956307.1">
    <property type="nucleotide sequence ID" value="NZ_MLCO01000032.1"/>
</dbReference>
<dbReference type="InterPro" id="IPR005564">
    <property type="entry name" value="Major_capsid_GpE"/>
</dbReference>
<gene>
    <name evidence="1" type="ORF">BKE38_05100</name>
</gene>
<proteinExistence type="predicted"/>
<dbReference type="Pfam" id="PF03864">
    <property type="entry name" value="Phage_cap_E"/>
    <property type="match status" value="1"/>
</dbReference>
<dbReference type="EMBL" id="MLCO01000032">
    <property type="protein sequence ID" value="ONG56973.1"/>
    <property type="molecule type" value="Genomic_DNA"/>
</dbReference>